<dbReference type="Proteomes" id="UP000293874">
    <property type="component" value="Unassembled WGS sequence"/>
</dbReference>
<organism evidence="4 5">
    <name type="scientific">Pseudobacter ginsenosidimutans</name>
    <dbReference type="NCBI Taxonomy" id="661488"/>
    <lineage>
        <taxon>Bacteria</taxon>
        <taxon>Pseudomonadati</taxon>
        <taxon>Bacteroidota</taxon>
        <taxon>Chitinophagia</taxon>
        <taxon>Chitinophagales</taxon>
        <taxon>Chitinophagaceae</taxon>
        <taxon>Pseudobacter</taxon>
    </lineage>
</organism>
<dbReference type="SMART" id="SM00448">
    <property type="entry name" value="REC"/>
    <property type="match status" value="1"/>
</dbReference>
<proteinExistence type="predicted"/>
<evidence type="ECO:0000259" key="3">
    <source>
        <dbReference type="PROSITE" id="PS50930"/>
    </source>
</evidence>
<dbReference type="InterPro" id="IPR007492">
    <property type="entry name" value="LytTR_DNA-bd_dom"/>
</dbReference>
<dbReference type="GO" id="GO:0000156">
    <property type="term" value="F:phosphorelay response regulator activity"/>
    <property type="evidence" value="ECO:0007669"/>
    <property type="project" value="InterPro"/>
</dbReference>
<dbReference type="RefSeq" id="WP_130543122.1">
    <property type="nucleotide sequence ID" value="NZ_CP042431.1"/>
</dbReference>
<dbReference type="Gene3D" id="3.40.50.2300">
    <property type="match status" value="1"/>
</dbReference>
<dbReference type="GO" id="GO:0003677">
    <property type="term" value="F:DNA binding"/>
    <property type="evidence" value="ECO:0007669"/>
    <property type="project" value="InterPro"/>
</dbReference>
<comment type="caution">
    <text evidence="4">The sequence shown here is derived from an EMBL/GenBank/DDBJ whole genome shotgun (WGS) entry which is preliminary data.</text>
</comment>
<sequence>MNTINCILVDDEPLNLDGLEKMINRYCPELTVVGKATSAKEALELIRAGSPQIVFLDIQMPRENAFDLLDKLMPVNFEIIFVTAFDNYALRAFRYSALDYLLKPVDMDELRTAVQKARTKLMEKDVNMRLAGFLDQIREKSGNSRIALKTKEGLIFYPIKDILYCTAERAYTRFTFVNSKQLLVSGNLKEFEILLPEDNFCRVHDSYLINLDHVKKYHYGKGGYVEMADGVPIDVSSRKRAAFLAKLRY</sequence>
<dbReference type="PANTHER" id="PTHR37299:SF1">
    <property type="entry name" value="STAGE 0 SPORULATION PROTEIN A HOMOLOG"/>
    <property type="match status" value="1"/>
</dbReference>
<name>A0A4Q7MXD1_9BACT</name>
<feature type="modified residue" description="4-aspartylphosphate" evidence="1">
    <location>
        <position position="57"/>
    </location>
</feature>
<dbReference type="PROSITE" id="PS50110">
    <property type="entry name" value="RESPONSE_REGULATORY"/>
    <property type="match status" value="1"/>
</dbReference>
<dbReference type="InterPro" id="IPR001789">
    <property type="entry name" value="Sig_transdc_resp-reg_receiver"/>
</dbReference>
<dbReference type="Pfam" id="PF04397">
    <property type="entry name" value="LytTR"/>
    <property type="match status" value="1"/>
</dbReference>
<evidence type="ECO:0000259" key="2">
    <source>
        <dbReference type="PROSITE" id="PS50110"/>
    </source>
</evidence>
<dbReference type="SUPFAM" id="SSF52172">
    <property type="entry name" value="CheY-like"/>
    <property type="match status" value="1"/>
</dbReference>
<gene>
    <name evidence="4" type="ORF">EV199_4657</name>
</gene>
<dbReference type="InterPro" id="IPR011006">
    <property type="entry name" value="CheY-like_superfamily"/>
</dbReference>
<protein>
    <submittedName>
        <fullName evidence="4">LytTR family two component transcriptional regulator</fullName>
    </submittedName>
</protein>
<evidence type="ECO:0000256" key="1">
    <source>
        <dbReference type="PROSITE-ProRule" id="PRU00169"/>
    </source>
</evidence>
<dbReference type="AlphaFoldDB" id="A0A4Q7MXD1"/>
<evidence type="ECO:0000313" key="5">
    <source>
        <dbReference type="Proteomes" id="UP000293874"/>
    </source>
</evidence>
<evidence type="ECO:0000313" key="4">
    <source>
        <dbReference type="EMBL" id="RZS72734.1"/>
    </source>
</evidence>
<dbReference type="InterPro" id="IPR046947">
    <property type="entry name" value="LytR-like"/>
</dbReference>
<reference evidence="4 5" key="1">
    <citation type="submission" date="2019-02" db="EMBL/GenBank/DDBJ databases">
        <title>Genomic Encyclopedia of Type Strains, Phase IV (KMG-IV): sequencing the most valuable type-strain genomes for metagenomic binning, comparative biology and taxonomic classification.</title>
        <authorList>
            <person name="Goeker M."/>
        </authorList>
    </citation>
    <scope>NUCLEOTIDE SEQUENCE [LARGE SCALE GENOMIC DNA]</scope>
    <source>
        <strain evidence="4 5">DSM 18116</strain>
    </source>
</reference>
<dbReference type="OrthoDB" id="1646880at2"/>
<keyword evidence="5" id="KW-1185">Reference proteome</keyword>
<dbReference type="PANTHER" id="PTHR37299">
    <property type="entry name" value="TRANSCRIPTIONAL REGULATOR-RELATED"/>
    <property type="match status" value="1"/>
</dbReference>
<accession>A0A4Q7MXD1</accession>
<feature type="domain" description="Response regulatory" evidence="2">
    <location>
        <begin position="5"/>
        <end position="118"/>
    </location>
</feature>
<dbReference type="EMBL" id="SGXA01000002">
    <property type="protein sequence ID" value="RZS72734.1"/>
    <property type="molecule type" value="Genomic_DNA"/>
</dbReference>
<dbReference type="SMART" id="SM00850">
    <property type="entry name" value="LytTR"/>
    <property type="match status" value="1"/>
</dbReference>
<feature type="domain" description="HTH LytTR-type" evidence="3">
    <location>
        <begin position="146"/>
        <end position="249"/>
    </location>
</feature>
<dbReference type="PROSITE" id="PS50930">
    <property type="entry name" value="HTH_LYTTR"/>
    <property type="match status" value="1"/>
</dbReference>
<dbReference type="Pfam" id="PF00072">
    <property type="entry name" value="Response_reg"/>
    <property type="match status" value="1"/>
</dbReference>
<keyword evidence="1" id="KW-0597">Phosphoprotein</keyword>
<dbReference type="Gene3D" id="2.40.50.1020">
    <property type="entry name" value="LytTr DNA-binding domain"/>
    <property type="match status" value="1"/>
</dbReference>